<evidence type="ECO:0000313" key="1">
    <source>
        <dbReference type="EMBL" id="MDQ0456029.1"/>
    </source>
</evidence>
<dbReference type="RefSeq" id="WP_307158223.1">
    <property type="nucleotide sequence ID" value="NZ_JAUSWH010000006.1"/>
</dbReference>
<dbReference type="EMBL" id="JAUSWH010000006">
    <property type="protein sequence ID" value="MDQ0456029.1"/>
    <property type="molecule type" value="Genomic_DNA"/>
</dbReference>
<sequence length="96" mass="10783">MSGDLPIIEQLYDCQDHAERADWLLRVPQSLLLREEMSIRLALRSAGFMAGIDYLDCELSALRSVRGEAGGWRDGVSRAVEDVRQHMRRIVKGGGL</sequence>
<organism evidence="1 2">
    <name type="scientific">Rhizobium paknamense</name>
    <dbReference type="NCBI Taxonomy" id="1206817"/>
    <lineage>
        <taxon>Bacteria</taxon>
        <taxon>Pseudomonadati</taxon>
        <taxon>Pseudomonadota</taxon>
        <taxon>Alphaproteobacteria</taxon>
        <taxon>Hyphomicrobiales</taxon>
        <taxon>Rhizobiaceae</taxon>
        <taxon>Rhizobium/Agrobacterium group</taxon>
        <taxon>Rhizobium</taxon>
    </lineage>
</organism>
<keyword evidence="2" id="KW-1185">Reference proteome</keyword>
<dbReference type="Proteomes" id="UP001235269">
    <property type="component" value="Unassembled WGS sequence"/>
</dbReference>
<accession>A0ABU0ICR2</accession>
<comment type="caution">
    <text evidence="1">The sequence shown here is derived from an EMBL/GenBank/DDBJ whole genome shotgun (WGS) entry which is preliminary data.</text>
</comment>
<reference evidence="1 2" key="1">
    <citation type="submission" date="2023-07" db="EMBL/GenBank/DDBJ databases">
        <title>Genomic Encyclopedia of Type Strains, Phase IV (KMG-IV): sequencing the most valuable type-strain genomes for metagenomic binning, comparative biology and taxonomic classification.</title>
        <authorList>
            <person name="Goeker M."/>
        </authorList>
    </citation>
    <scope>NUCLEOTIDE SEQUENCE [LARGE SCALE GENOMIC DNA]</scope>
    <source>
        <strain evidence="1 2">DSM 100301</strain>
    </source>
</reference>
<proteinExistence type="predicted"/>
<protein>
    <submittedName>
        <fullName evidence="1">Uncharacterized protein</fullName>
    </submittedName>
</protein>
<evidence type="ECO:0000313" key="2">
    <source>
        <dbReference type="Proteomes" id="UP001235269"/>
    </source>
</evidence>
<name>A0ABU0ICR2_9HYPH</name>
<gene>
    <name evidence="1" type="ORF">QO005_002369</name>
</gene>